<dbReference type="InterPro" id="IPR011690">
    <property type="entry name" value="P_starv_induced_PsiF"/>
</dbReference>
<organism evidence="2 3">
    <name type="scientific">Caenimonas sedimenti</name>
    <dbReference type="NCBI Taxonomy" id="2596921"/>
    <lineage>
        <taxon>Bacteria</taxon>
        <taxon>Pseudomonadati</taxon>
        <taxon>Pseudomonadota</taxon>
        <taxon>Betaproteobacteria</taxon>
        <taxon>Burkholderiales</taxon>
        <taxon>Comamonadaceae</taxon>
        <taxon>Caenimonas</taxon>
    </lineage>
</organism>
<proteinExistence type="predicted"/>
<evidence type="ECO:0000313" key="2">
    <source>
        <dbReference type="EMBL" id="TWO68491.1"/>
    </source>
</evidence>
<feature type="region of interest" description="Disordered" evidence="1">
    <location>
        <begin position="107"/>
        <end position="136"/>
    </location>
</feature>
<sequence length="136" mass="13994">MTTSESAGTAQGTPPLATRAPIATLCIRACTARPAGGLSIHHTRTAILSLEIARRTAEDPAAQSRASENPMKQLITLVLLAVGCSLAQAAEAAKTPQPNRMALCQKEATASGKTGKERSEVLRGCLSAGKKSGKDA</sequence>
<reference evidence="2 3" key="1">
    <citation type="submission" date="2019-07" db="EMBL/GenBank/DDBJ databases">
        <title>Caenimonas sedimenti sp. nov., isolated from activated sludge.</title>
        <authorList>
            <person name="Xu J."/>
        </authorList>
    </citation>
    <scope>NUCLEOTIDE SEQUENCE [LARGE SCALE GENOMIC DNA]</scope>
    <source>
        <strain evidence="2 3">HX-9-20</strain>
    </source>
</reference>
<evidence type="ECO:0000256" key="1">
    <source>
        <dbReference type="SAM" id="MobiDB-lite"/>
    </source>
</evidence>
<comment type="caution">
    <text evidence="2">The sequence shown here is derived from an EMBL/GenBank/DDBJ whole genome shotgun (WGS) entry which is preliminary data.</text>
</comment>
<protein>
    <recommendedName>
        <fullName evidence="4">Phosphate starvation-inducible protein PsiF</fullName>
    </recommendedName>
</protein>
<dbReference type="OrthoDB" id="8001925at2"/>
<evidence type="ECO:0008006" key="4">
    <source>
        <dbReference type="Google" id="ProtNLM"/>
    </source>
</evidence>
<dbReference type="AlphaFoldDB" id="A0A562ZJA2"/>
<name>A0A562ZJA2_9BURK</name>
<keyword evidence="3" id="KW-1185">Reference proteome</keyword>
<gene>
    <name evidence="2" type="ORF">FN976_22945</name>
</gene>
<evidence type="ECO:0000313" key="3">
    <source>
        <dbReference type="Proteomes" id="UP000318199"/>
    </source>
</evidence>
<dbReference type="Pfam" id="PF07769">
    <property type="entry name" value="PsiF_repeat"/>
    <property type="match status" value="1"/>
</dbReference>
<dbReference type="Proteomes" id="UP000318199">
    <property type="component" value="Unassembled WGS sequence"/>
</dbReference>
<accession>A0A562ZJA2</accession>
<dbReference type="EMBL" id="VOBQ01000019">
    <property type="protein sequence ID" value="TWO68491.1"/>
    <property type="molecule type" value="Genomic_DNA"/>
</dbReference>